<evidence type="ECO:0000313" key="2">
    <source>
        <dbReference type="EMBL" id="AKH38129.1"/>
    </source>
</evidence>
<dbReference type="Proteomes" id="UP000034156">
    <property type="component" value="Chromosome"/>
</dbReference>
<dbReference type="SUPFAM" id="SSF46689">
    <property type="entry name" value="Homeodomain-like"/>
    <property type="match status" value="1"/>
</dbReference>
<sequence>MEPRKHYTKEFKLDAISLVLDQGLTIAEAARNLEIRANMLGRWIRESQADTNGQAFRGNGKLTPEQEEIRRLKLENKQLKLERQILKEAAVFFAKETK</sequence>
<dbReference type="GO" id="GO:0003677">
    <property type="term" value="F:DNA binding"/>
    <property type="evidence" value="ECO:0007669"/>
    <property type="project" value="InterPro"/>
</dbReference>
<evidence type="ECO:0000313" key="9">
    <source>
        <dbReference type="Proteomes" id="UP000324176"/>
    </source>
</evidence>
<keyword evidence="8" id="KW-1185">Reference proteome</keyword>
<dbReference type="Proteomes" id="UP000324176">
    <property type="component" value="Unassembled WGS sequence"/>
</dbReference>
<dbReference type="EMBL" id="CP011451">
    <property type="protein sequence ID" value="AKH38430.1"/>
    <property type="molecule type" value="Genomic_DNA"/>
</dbReference>
<dbReference type="InterPro" id="IPR009057">
    <property type="entry name" value="Homeodomain-like_sf"/>
</dbReference>
<dbReference type="KEGG" id="nco:AAW31_10700"/>
<dbReference type="PATRIC" id="fig|44574.3.peg.2528"/>
<reference evidence="8" key="1">
    <citation type="submission" date="2015-05" db="EMBL/GenBank/DDBJ databases">
        <title>Draft genome of Nitrosomonas communis strain Nm2.</title>
        <authorList>
            <person name="Kozlowski J.A."/>
            <person name="Kits K.D."/>
            <person name="Stein L.Y."/>
        </authorList>
    </citation>
    <scope>NUCLEOTIDE SEQUENCE [LARGE SCALE GENOMIC DNA]</scope>
    <source>
        <strain evidence="8">Nm2</strain>
    </source>
</reference>
<evidence type="ECO:0000313" key="3">
    <source>
        <dbReference type="EMBL" id="AKH38159.1"/>
    </source>
</evidence>
<dbReference type="KEGG" id="nco:AAW31_15060"/>
<evidence type="ECO:0000313" key="6">
    <source>
        <dbReference type="EMBL" id="AKH38824.1"/>
    </source>
</evidence>
<dbReference type="GO" id="GO:0004803">
    <property type="term" value="F:transposase activity"/>
    <property type="evidence" value="ECO:0007669"/>
    <property type="project" value="InterPro"/>
</dbReference>
<dbReference type="AlphaFoldDB" id="A0A0F7KD37"/>
<gene>
    <name evidence="2" type="ORF">AAW31_10395</name>
    <name evidence="3" type="ORF">AAW31_10700</name>
    <name evidence="4" type="ORF">AAW31_11660</name>
    <name evidence="5" type="ORF">AAW31_12465</name>
    <name evidence="6" type="ORF">AAW31_15060</name>
    <name evidence="7" type="ORF">BCL69_106617</name>
</gene>
<dbReference type="InterPro" id="IPR051839">
    <property type="entry name" value="RD_transcriptional_regulator"/>
</dbReference>
<evidence type="ECO:0000256" key="1">
    <source>
        <dbReference type="SAM" id="Coils"/>
    </source>
</evidence>
<name>A0A0F7KD37_9PROT</name>
<dbReference type="EMBL" id="CP011451">
    <property type="protein sequence ID" value="AKH38824.1"/>
    <property type="molecule type" value="Genomic_DNA"/>
</dbReference>
<reference evidence="5 8" key="2">
    <citation type="journal article" date="2016" name="Genome Announc.">
        <title>Genome Sequence of Nitrosomonas communis Strain Nm2, a Mesophilic Ammonia-Oxidizing Bacterium Isolated from Mediterranean Soil.</title>
        <authorList>
            <person name="Kozlowski J.A."/>
            <person name="Kits K.D."/>
            <person name="Stein L.Y."/>
        </authorList>
    </citation>
    <scope>NUCLEOTIDE SEQUENCE [LARGE SCALE GENOMIC DNA]</scope>
    <source>
        <strain evidence="5 8">Nm2</strain>
    </source>
</reference>
<protein>
    <submittedName>
        <fullName evidence="5">Transposase</fullName>
    </submittedName>
</protein>
<dbReference type="InterPro" id="IPR002514">
    <property type="entry name" value="Transposase_8"/>
</dbReference>
<dbReference type="GO" id="GO:0006313">
    <property type="term" value="P:DNA transposition"/>
    <property type="evidence" value="ECO:0007669"/>
    <property type="project" value="InterPro"/>
</dbReference>
<proteinExistence type="predicted"/>
<dbReference type="KEGG" id="nco:AAW31_11660"/>
<evidence type="ECO:0000313" key="5">
    <source>
        <dbReference type="EMBL" id="AKH38430.1"/>
    </source>
</evidence>
<evidence type="ECO:0000313" key="4">
    <source>
        <dbReference type="EMBL" id="AKH38299.1"/>
    </source>
</evidence>
<dbReference type="EMBL" id="VNHT01000066">
    <property type="protein sequence ID" value="TYP79897.1"/>
    <property type="molecule type" value="Genomic_DNA"/>
</dbReference>
<dbReference type="KEGG" id="nco:AAW31_10395"/>
<reference evidence="7 9" key="3">
    <citation type="submission" date="2019-07" db="EMBL/GenBank/DDBJ databases">
        <title>Active sludge and wastewater microbial communities from Klosterneuburg, Austria.</title>
        <authorList>
            <person name="Wagner M."/>
        </authorList>
    </citation>
    <scope>NUCLEOTIDE SEQUENCE [LARGE SCALE GENOMIC DNA]</scope>
    <source>
        <strain evidence="7 9">Nm2</strain>
    </source>
</reference>
<dbReference type="Gene3D" id="1.10.10.60">
    <property type="entry name" value="Homeodomain-like"/>
    <property type="match status" value="1"/>
</dbReference>
<evidence type="ECO:0000313" key="8">
    <source>
        <dbReference type="Proteomes" id="UP000034156"/>
    </source>
</evidence>
<dbReference type="KEGG" id="nco:AAW31_12465"/>
<dbReference type="Pfam" id="PF01527">
    <property type="entry name" value="HTH_Tnp_1"/>
    <property type="match status" value="1"/>
</dbReference>
<feature type="coiled-coil region" evidence="1">
    <location>
        <begin position="62"/>
        <end position="89"/>
    </location>
</feature>
<evidence type="ECO:0000313" key="7">
    <source>
        <dbReference type="EMBL" id="TYP79897.1"/>
    </source>
</evidence>
<organism evidence="5 8">
    <name type="scientific">Nitrosomonas communis</name>
    <dbReference type="NCBI Taxonomy" id="44574"/>
    <lineage>
        <taxon>Bacteria</taxon>
        <taxon>Pseudomonadati</taxon>
        <taxon>Pseudomonadota</taxon>
        <taxon>Betaproteobacteria</taxon>
        <taxon>Nitrosomonadales</taxon>
        <taxon>Nitrosomonadaceae</taxon>
        <taxon>Nitrosomonas</taxon>
    </lineage>
</organism>
<keyword evidence="1" id="KW-0175">Coiled coil</keyword>
<dbReference type="EMBL" id="CP011451">
    <property type="protein sequence ID" value="AKH38299.1"/>
    <property type="molecule type" value="Genomic_DNA"/>
</dbReference>
<accession>A0A0F7KD37</accession>
<dbReference type="PANTHER" id="PTHR33215:SF13">
    <property type="entry name" value="PROTEIN DISTAL ANTENNA"/>
    <property type="match status" value="1"/>
</dbReference>
<dbReference type="EMBL" id="CP011451">
    <property type="protein sequence ID" value="AKH38129.1"/>
    <property type="molecule type" value="Genomic_DNA"/>
</dbReference>
<dbReference type="EMBL" id="CP011451">
    <property type="protein sequence ID" value="AKH38159.1"/>
    <property type="molecule type" value="Genomic_DNA"/>
</dbReference>
<dbReference type="PANTHER" id="PTHR33215">
    <property type="entry name" value="PROTEIN DISTAL ANTENNA"/>
    <property type="match status" value="1"/>
</dbReference>